<dbReference type="EMBL" id="MU277230">
    <property type="protein sequence ID" value="KAI0058962.1"/>
    <property type="molecule type" value="Genomic_DNA"/>
</dbReference>
<keyword evidence="2" id="KW-1185">Reference proteome</keyword>
<gene>
    <name evidence="1" type="ORF">BV25DRAFT_1175274</name>
</gene>
<reference evidence="1" key="2">
    <citation type="journal article" date="2022" name="New Phytol.">
        <title>Evolutionary transition to the ectomycorrhizal habit in the genomes of a hyperdiverse lineage of mushroom-forming fungi.</title>
        <authorList>
            <person name="Looney B."/>
            <person name="Miyauchi S."/>
            <person name="Morin E."/>
            <person name="Drula E."/>
            <person name="Courty P.E."/>
            <person name="Kohler A."/>
            <person name="Kuo A."/>
            <person name="LaButti K."/>
            <person name="Pangilinan J."/>
            <person name="Lipzen A."/>
            <person name="Riley R."/>
            <person name="Andreopoulos W."/>
            <person name="He G."/>
            <person name="Johnson J."/>
            <person name="Nolan M."/>
            <person name="Tritt A."/>
            <person name="Barry K.W."/>
            <person name="Grigoriev I.V."/>
            <person name="Nagy L.G."/>
            <person name="Hibbett D."/>
            <person name="Henrissat B."/>
            <person name="Matheny P.B."/>
            <person name="Labbe J."/>
            <person name="Martin F.M."/>
        </authorList>
    </citation>
    <scope>NUCLEOTIDE SEQUENCE</scope>
    <source>
        <strain evidence="1">HHB10654</strain>
    </source>
</reference>
<reference evidence="1" key="1">
    <citation type="submission" date="2021-03" db="EMBL/GenBank/DDBJ databases">
        <authorList>
            <consortium name="DOE Joint Genome Institute"/>
            <person name="Ahrendt S."/>
            <person name="Looney B.P."/>
            <person name="Miyauchi S."/>
            <person name="Morin E."/>
            <person name="Drula E."/>
            <person name="Courty P.E."/>
            <person name="Chicoki N."/>
            <person name="Fauchery L."/>
            <person name="Kohler A."/>
            <person name="Kuo A."/>
            <person name="Labutti K."/>
            <person name="Pangilinan J."/>
            <person name="Lipzen A."/>
            <person name="Riley R."/>
            <person name="Andreopoulos W."/>
            <person name="He G."/>
            <person name="Johnson J."/>
            <person name="Barry K.W."/>
            <person name="Grigoriev I.V."/>
            <person name="Nagy L."/>
            <person name="Hibbett D."/>
            <person name="Henrissat B."/>
            <person name="Matheny P.B."/>
            <person name="Labbe J."/>
            <person name="Martin F."/>
        </authorList>
    </citation>
    <scope>NUCLEOTIDE SEQUENCE</scope>
    <source>
        <strain evidence="1">HHB10654</strain>
    </source>
</reference>
<dbReference type="Proteomes" id="UP000814140">
    <property type="component" value="Unassembled WGS sequence"/>
</dbReference>
<proteinExistence type="predicted"/>
<comment type="caution">
    <text evidence="1">The sequence shown here is derived from an EMBL/GenBank/DDBJ whole genome shotgun (WGS) entry which is preliminary data.</text>
</comment>
<accession>A0ACB8SRZ4</accession>
<organism evidence="1 2">
    <name type="scientific">Artomyces pyxidatus</name>
    <dbReference type="NCBI Taxonomy" id="48021"/>
    <lineage>
        <taxon>Eukaryota</taxon>
        <taxon>Fungi</taxon>
        <taxon>Dikarya</taxon>
        <taxon>Basidiomycota</taxon>
        <taxon>Agaricomycotina</taxon>
        <taxon>Agaricomycetes</taxon>
        <taxon>Russulales</taxon>
        <taxon>Auriscalpiaceae</taxon>
        <taxon>Artomyces</taxon>
    </lineage>
</organism>
<evidence type="ECO:0000313" key="2">
    <source>
        <dbReference type="Proteomes" id="UP000814140"/>
    </source>
</evidence>
<evidence type="ECO:0000313" key="1">
    <source>
        <dbReference type="EMBL" id="KAI0058962.1"/>
    </source>
</evidence>
<sequence>MSAQQVHLLVLIHGMWGNPGHLASMHRVFTEHRVKPALEDSDGVQLHVMLPETNKEDSTYDGIDWGGERVATEIFEEIERLESEGKKVIRFSVTGYSLGGLLARYVVGILHQRKVFETITPMNFNTIATPHIGLLVYPSMISKIFSFLGPKLLSRTGEQFYGVDKWSKNGRSIIEVMADPDRIFYQGLSLFKHIRIYANAINDVTVPYITAAIESEDVFIDHKTTGLEVEYDETYKPIMKSWTIPDVPPPPVKKPTPGSLAWFKSYSPPLPPRLQLAFPFNIAVIALLPLLFPTFLSLAIIRLSLASRSSRSRIKLLESEDPSTARERLVHVFGELEREMEGMVVDYYDQSGAPAETPSPSPPPETGSSQPLESSSSTSHPAADKNKPIITPMQHKIIPWLNALPGLKKERVFIPNVRNAHATVIARDVQNFEFHRIGEGVLRHWADAFIL</sequence>
<name>A0ACB8SRZ4_9AGAM</name>
<protein>
    <submittedName>
        <fullName evidence="1">DUF676-domain-containing protein</fullName>
    </submittedName>
</protein>